<evidence type="ECO:0000256" key="6">
    <source>
        <dbReference type="SAM" id="Phobius"/>
    </source>
</evidence>
<evidence type="ECO:0000256" key="5">
    <source>
        <dbReference type="ARBA" id="ARBA00023136"/>
    </source>
</evidence>
<gene>
    <name evidence="7" type="ORF">EZ242_14020</name>
</gene>
<dbReference type="AlphaFoldDB" id="A0A4Z0BIS3"/>
<evidence type="ECO:0000256" key="1">
    <source>
        <dbReference type="ARBA" id="ARBA00004141"/>
    </source>
</evidence>
<accession>A0A4Z0BIS3</accession>
<dbReference type="EMBL" id="SMLL01000005">
    <property type="protein sequence ID" value="TFY98641.1"/>
    <property type="molecule type" value="Genomic_DNA"/>
</dbReference>
<dbReference type="GO" id="GO:0016020">
    <property type="term" value="C:membrane"/>
    <property type="evidence" value="ECO:0007669"/>
    <property type="project" value="UniProtKB-SubCell"/>
</dbReference>
<comment type="subcellular location">
    <subcellularLocation>
        <location evidence="1">Membrane</location>
        <topology evidence="1">Multi-pass membrane protein</topology>
    </subcellularLocation>
</comment>
<proteinExistence type="inferred from homology"/>
<evidence type="ECO:0000313" key="8">
    <source>
        <dbReference type="Proteomes" id="UP000297564"/>
    </source>
</evidence>
<evidence type="ECO:0000256" key="2">
    <source>
        <dbReference type="ARBA" id="ARBA00009773"/>
    </source>
</evidence>
<keyword evidence="4 6" id="KW-1133">Transmembrane helix</keyword>
<protein>
    <submittedName>
        <fullName evidence="7">AI-2E family transporter</fullName>
    </submittedName>
</protein>
<dbReference type="GO" id="GO:0055085">
    <property type="term" value="P:transmembrane transport"/>
    <property type="evidence" value="ECO:0007669"/>
    <property type="project" value="TreeGrafter"/>
</dbReference>
<dbReference type="Proteomes" id="UP000297564">
    <property type="component" value="Unassembled WGS sequence"/>
</dbReference>
<comment type="caution">
    <text evidence="7">The sequence shown here is derived from an EMBL/GenBank/DDBJ whole genome shotgun (WGS) entry which is preliminary data.</text>
</comment>
<feature type="transmembrane region" description="Helical" evidence="6">
    <location>
        <begin position="7"/>
        <end position="23"/>
    </location>
</feature>
<dbReference type="Pfam" id="PF01594">
    <property type="entry name" value="AI-2E_transport"/>
    <property type="match status" value="1"/>
</dbReference>
<feature type="transmembrane region" description="Helical" evidence="6">
    <location>
        <begin position="198"/>
        <end position="222"/>
    </location>
</feature>
<keyword evidence="3 6" id="KW-0812">Transmembrane</keyword>
<feature type="transmembrane region" description="Helical" evidence="6">
    <location>
        <begin position="29"/>
        <end position="50"/>
    </location>
</feature>
<sequence>MSFVARVLVVIALVATALLVWHLRHVALLVFGSVIVAVIVSGLAGLIARLGMTHRMGVLVAVILIAILVAAMAWMVGDALAAQFDSLRANLGSAVEALRQWLREQPFGRSILDLWDESVGQDLAMGRIASAASVTLNATLDLVLIVLGGVYLAAERELYRGGVVRLAPQKYRPLLADTLDRCAGALVGWLKGQGVSMVVVGVATAAGLALVGAPLPMALGLLSGLLEFVPYFGPLAAGLLAVLFAFTEGPQMALYVALVMLAVQQLESNLLMPLVQKWAVRLPPVLALFAVLVFGSMLGVMGAVLATPLMVVLMVMVRHLYVEHTLEGGRQDGGRNDG</sequence>
<dbReference type="PANTHER" id="PTHR21716:SF62">
    <property type="entry name" value="TRANSPORT PROTEIN YDBI-RELATED"/>
    <property type="match status" value="1"/>
</dbReference>
<feature type="transmembrane region" description="Helical" evidence="6">
    <location>
        <begin position="128"/>
        <end position="154"/>
    </location>
</feature>
<dbReference type="PANTHER" id="PTHR21716">
    <property type="entry name" value="TRANSMEMBRANE PROTEIN"/>
    <property type="match status" value="1"/>
</dbReference>
<dbReference type="OrthoDB" id="5761230at2"/>
<dbReference type="RefSeq" id="WP_135285792.1">
    <property type="nucleotide sequence ID" value="NZ_SMLL01000005.1"/>
</dbReference>
<organism evidence="7 8">
    <name type="scientific">Ramlibacter rhizophilus</name>
    <dbReference type="NCBI Taxonomy" id="1781167"/>
    <lineage>
        <taxon>Bacteria</taxon>
        <taxon>Pseudomonadati</taxon>
        <taxon>Pseudomonadota</taxon>
        <taxon>Betaproteobacteria</taxon>
        <taxon>Burkholderiales</taxon>
        <taxon>Comamonadaceae</taxon>
        <taxon>Ramlibacter</taxon>
    </lineage>
</organism>
<dbReference type="InterPro" id="IPR002549">
    <property type="entry name" value="AI-2E-like"/>
</dbReference>
<reference evidence="7 8" key="1">
    <citation type="submission" date="2019-03" db="EMBL/GenBank/DDBJ databases">
        <title>Ramlibacter rhizophilus CCTCC AB2015357, whole genome shotgun sequence.</title>
        <authorList>
            <person name="Zhang X."/>
            <person name="Feng G."/>
            <person name="Zhu H."/>
        </authorList>
    </citation>
    <scope>NUCLEOTIDE SEQUENCE [LARGE SCALE GENOMIC DNA]</scope>
    <source>
        <strain evidence="7 8">CCTCC AB2015357</strain>
    </source>
</reference>
<feature type="transmembrane region" description="Helical" evidence="6">
    <location>
        <begin position="287"/>
        <end position="317"/>
    </location>
</feature>
<evidence type="ECO:0000313" key="7">
    <source>
        <dbReference type="EMBL" id="TFY98641.1"/>
    </source>
</evidence>
<keyword evidence="5 6" id="KW-0472">Membrane</keyword>
<feature type="transmembrane region" description="Helical" evidence="6">
    <location>
        <begin position="228"/>
        <end position="246"/>
    </location>
</feature>
<name>A0A4Z0BIS3_9BURK</name>
<evidence type="ECO:0000256" key="4">
    <source>
        <dbReference type="ARBA" id="ARBA00022989"/>
    </source>
</evidence>
<comment type="similarity">
    <text evidence="2">Belongs to the autoinducer-2 exporter (AI-2E) (TC 2.A.86) family.</text>
</comment>
<feature type="transmembrane region" description="Helical" evidence="6">
    <location>
        <begin position="57"/>
        <end position="77"/>
    </location>
</feature>
<keyword evidence="8" id="KW-1185">Reference proteome</keyword>
<feature type="transmembrane region" description="Helical" evidence="6">
    <location>
        <begin position="253"/>
        <end position="275"/>
    </location>
</feature>
<evidence type="ECO:0000256" key="3">
    <source>
        <dbReference type="ARBA" id="ARBA00022692"/>
    </source>
</evidence>